<sequence length="131" mass="14762">MINNHATTAQSPSLKTFFITPEGRHKHHQDKFHLRGHNWPVVVSEGVGDVYLPEDHGLKVVQDSSLDFRFLEVNLDGKVPLIKLDENECLFLYVILGVNDFPKFVAFLKSKDENGASEQGLLDELNTSNAM</sequence>
<evidence type="ECO:0000313" key="2">
    <source>
        <dbReference type="Proteomes" id="UP001206925"/>
    </source>
</evidence>
<gene>
    <name evidence="1" type="ORF">M8C21_020971</name>
</gene>
<dbReference type="AlphaFoldDB" id="A0AAD5GJL8"/>
<reference evidence="1" key="1">
    <citation type="submission" date="2022-06" db="EMBL/GenBank/DDBJ databases">
        <title>Uncovering the hologenomic basis of an extraordinary plant invasion.</title>
        <authorList>
            <person name="Bieker V.C."/>
            <person name="Martin M.D."/>
            <person name="Gilbert T."/>
            <person name="Hodgins K."/>
            <person name="Battlay P."/>
            <person name="Petersen B."/>
            <person name="Wilson J."/>
        </authorList>
    </citation>
    <scope>NUCLEOTIDE SEQUENCE</scope>
    <source>
        <strain evidence="1">AA19_3_7</strain>
        <tissue evidence="1">Leaf</tissue>
    </source>
</reference>
<dbReference type="Proteomes" id="UP001206925">
    <property type="component" value="Unassembled WGS sequence"/>
</dbReference>
<accession>A0AAD5GJL8</accession>
<keyword evidence="2" id="KW-1185">Reference proteome</keyword>
<organism evidence="1 2">
    <name type="scientific">Ambrosia artemisiifolia</name>
    <name type="common">Common ragweed</name>
    <dbReference type="NCBI Taxonomy" id="4212"/>
    <lineage>
        <taxon>Eukaryota</taxon>
        <taxon>Viridiplantae</taxon>
        <taxon>Streptophyta</taxon>
        <taxon>Embryophyta</taxon>
        <taxon>Tracheophyta</taxon>
        <taxon>Spermatophyta</taxon>
        <taxon>Magnoliopsida</taxon>
        <taxon>eudicotyledons</taxon>
        <taxon>Gunneridae</taxon>
        <taxon>Pentapetalae</taxon>
        <taxon>asterids</taxon>
        <taxon>campanulids</taxon>
        <taxon>Asterales</taxon>
        <taxon>Asteraceae</taxon>
        <taxon>Asteroideae</taxon>
        <taxon>Heliantheae alliance</taxon>
        <taxon>Heliantheae</taxon>
        <taxon>Ambrosia</taxon>
    </lineage>
</organism>
<comment type="caution">
    <text evidence="1">The sequence shown here is derived from an EMBL/GenBank/DDBJ whole genome shotgun (WGS) entry which is preliminary data.</text>
</comment>
<name>A0AAD5GJL8_AMBAR</name>
<protein>
    <submittedName>
        <fullName evidence="1">Uncharacterized protein</fullName>
    </submittedName>
</protein>
<proteinExistence type="predicted"/>
<dbReference type="EMBL" id="JAMZMK010007715">
    <property type="protein sequence ID" value="KAI7743529.1"/>
    <property type="molecule type" value="Genomic_DNA"/>
</dbReference>
<evidence type="ECO:0000313" key="1">
    <source>
        <dbReference type="EMBL" id="KAI7743529.1"/>
    </source>
</evidence>